<dbReference type="AlphaFoldDB" id="A0A4C1TFS7"/>
<organism evidence="1 2">
    <name type="scientific">Eumeta variegata</name>
    <name type="common">Bagworm moth</name>
    <name type="synonym">Eumeta japonica</name>
    <dbReference type="NCBI Taxonomy" id="151549"/>
    <lineage>
        <taxon>Eukaryota</taxon>
        <taxon>Metazoa</taxon>
        <taxon>Ecdysozoa</taxon>
        <taxon>Arthropoda</taxon>
        <taxon>Hexapoda</taxon>
        <taxon>Insecta</taxon>
        <taxon>Pterygota</taxon>
        <taxon>Neoptera</taxon>
        <taxon>Endopterygota</taxon>
        <taxon>Lepidoptera</taxon>
        <taxon>Glossata</taxon>
        <taxon>Ditrysia</taxon>
        <taxon>Tineoidea</taxon>
        <taxon>Psychidae</taxon>
        <taxon>Oiketicinae</taxon>
        <taxon>Eumeta</taxon>
    </lineage>
</organism>
<proteinExistence type="predicted"/>
<comment type="caution">
    <text evidence="1">The sequence shown here is derived from an EMBL/GenBank/DDBJ whole genome shotgun (WGS) entry which is preliminary data.</text>
</comment>
<accession>A0A4C1TFS7</accession>
<sequence length="40" mass="4304">ECPASLNGMACTTLKWVCEHGSNCDNHIADKLAQKGRLST</sequence>
<name>A0A4C1TFS7_EUMVA</name>
<evidence type="ECO:0000313" key="2">
    <source>
        <dbReference type="Proteomes" id="UP000299102"/>
    </source>
</evidence>
<dbReference type="Proteomes" id="UP000299102">
    <property type="component" value="Unassembled WGS sequence"/>
</dbReference>
<feature type="non-terminal residue" evidence="1">
    <location>
        <position position="1"/>
    </location>
</feature>
<reference evidence="1 2" key="1">
    <citation type="journal article" date="2019" name="Commun. Biol.">
        <title>The bagworm genome reveals a unique fibroin gene that provides high tensile strength.</title>
        <authorList>
            <person name="Kono N."/>
            <person name="Nakamura H."/>
            <person name="Ohtoshi R."/>
            <person name="Tomita M."/>
            <person name="Numata K."/>
            <person name="Arakawa K."/>
        </authorList>
    </citation>
    <scope>NUCLEOTIDE SEQUENCE [LARGE SCALE GENOMIC DNA]</scope>
</reference>
<protein>
    <submittedName>
        <fullName evidence="1">Uncharacterized protein</fullName>
    </submittedName>
</protein>
<evidence type="ECO:0000313" key="1">
    <source>
        <dbReference type="EMBL" id="GBP13332.1"/>
    </source>
</evidence>
<keyword evidence="2" id="KW-1185">Reference proteome</keyword>
<gene>
    <name evidence="1" type="ORF">EVAR_73998_1</name>
</gene>
<dbReference type="EMBL" id="BGZK01005274">
    <property type="protein sequence ID" value="GBP13332.1"/>
    <property type="molecule type" value="Genomic_DNA"/>
</dbReference>